<dbReference type="PROSITE" id="PS00028">
    <property type="entry name" value="ZINC_FINGER_C2H2_1"/>
    <property type="match status" value="1"/>
</dbReference>
<dbReference type="InterPro" id="IPR013087">
    <property type="entry name" value="Znf_C2H2_type"/>
</dbReference>
<evidence type="ECO:0000313" key="4">
    <source>
        <dbReference type="EMBL" id="KAF1833040.1"/>
    </source>
</evidence>
<dbReference type="InterPro" id="IPR036236">
    <property type="entry name" value="Znf_C2H2_sf"/>
</dbReference>
<feature type="compositionally biased region" description="Low complexity" evidence="2">
    <location>
        <begin position="15"/>
        <end position="25"/>
    </location>
</feature>
<sequence length="278" mass="30006">MAYNQTQGDNEESWSQEGQQGQGSQNATSKCPWEGDFIGAKQSYGTATISWGPATRGHGWSNGTSPYPPRPSVDFYHHNQYQQPYHAGNTTGPGSDTAHGYQRTSPGYYASHRTYPSQHQHGTVYPIDSYQSGQMVSSIPAMQLSLSASPRILSYPTSAHPYASPVGGASISPPAVSYAPPSATTPETAHMDAEYSVPCPYRCGTVLTGVHALGNLTRHLKTQACPGSSRAKVRYLCPTDGCGRQYARSDGLRVHMRRRHGAPPPVPRHDGTVNDDEA</sequence>
<evidence type="ECO:0000259" key="3">
    <source>
        <dbReference type="PROSITE" id="PS50157"/>
    </source>
</evidence>
<feature type="region of interest" description="Disordered" evidence="2">
    <location>
        <begin position="254"/>
        <end position="278"/>
    </location>
</feature>
<protein>
    <recommendedName>
        <fullName evidence="3">C2H2-type domain-containing protein</fullName>
    </recommendedName>
</protein>
<feature type="compositionally biased region" description="Polar residues" evidence="2">
    <location>
        <begin position="83"/>
        <end position="94"/>
    </location>
</feature>
<dbReference type="SMART" id="SM00355">
    <property type="entry name" value="ZnF_C2H2"/>
    <property type="match status" value="1"/>
</dbReference>
<evidence type="ECO:0000256" key="1">
    <source>
        <dbReference type="PROSITE-ProRule" id="PRU00042"/>
    </source>
</evidence>
<dbReference type="EMBL" id="ML975326">
    <property type="protein sequence ID" value="KAF1833040.1"/>
    <property type="molecule type" value="Genomic_DNA"/>
</dbReference>
<feature type="region of interest" description="Disordered" evidence="2">
    <location>
        <begin position="1"/>
        <end position="35"/>
    </location>
</feature>
<evidence type="ECO:0000313" key="5">
    <source>
        <dbReference type="Proteomes" id="UP000800040"/>
    </source>
</evidence>
<gene>
    <name evidence="4" type="ORF">BDW02DRAFT_580739</name>
</gene>
<organism evidence="4 5">
    <name type="scientific">Decorospora gaudefroyi</name>
    <dbReference type="NCBI Taxonomy" id="184978"/>
    <lineage>
        <taxon>Eukaryota</taxon>
        <taxon>Fungi</taxon>
        <taxon>Dikarya</taxon>
        <taxon>Ascomycota</taxon>
        <taxon>Pezizomycotina</taxon>
        <taxon>Dothideomycetes</taxon>
        <taxon>Pleosporomycetidae</taxon>
        <taxon>Pleosporales</taxon>
        <taxon>Pleosporineae</taxon>
        <taxon>Pleosporaceae</taxon>
        <taxon>Decorospora</taxon>
    </lineage>
</organism>
<dbReference type="Proteomes" id="UP000800040">
    <property type="component" value="Unassembled WGS sequence"/>
</dbReference>
<dbReference type="Gene3D" id="3.30.160.60">
    <property type="entry name" value="Classic Zinc Finger"/>
    <property type="match status" value="1"/>
</dbReference>
<accession>A0A6A5K9S5</accession>
<keyword evidence="1" id="KW-0479">Metal-binding</keyword>
<dbReference type="OrthoDB" id="3695396at2759"/>
<feature type="region of interest" description="Disordered" evidence="2">
    <location>
        <begin position="83"/>
        <end position="111"/>
    </location>
</feature>
<dbReference type="SUPFAM" id="SSF57667">
    <property type="entry name" value="beta-beta-alpha zinc fingers"/>
    <property type="match status" value="1"/>
</dbReference>
<name>A0A6A5K9S5_9PLEO</name>
<dbReference type="AlphaFoldDB" id="A0A6A5K9S5"/>
<keyword evidence="5" id="KW-1185">Reference proteome</keyword>
<dbReference type="PROSITE" id="PS50157">
    <property type="entry name" value="ZINC_FINGER_C2H2_2"/>
    <property type="match status" value="1"/>
</dbReference>
<proteinExistence type="predicted"/>
<keyword evidence="1" id="KW-0863">Zinc-finger</keyword>
<feature type="domain" description="C2H2-type" evidence="3">
    <location>
        <begin position="235"/>
        <end position="265"/>
    </location>
</feature>
<keyword evidence="1" id="KW-0862">Zinc</keyword>
<dbReference type="GO" id="GO:0008270">
    <property type="term" value="F:zinc ion binding"/>
    <property type="evidence" value="ECO:0007669"/>
    <property type="project" value="UniProtKB-KW"/>
</dbReference>
<reference evidence="4" key="1">
    <citation type="submission" date="2020-01" db="EMBL/GenBank/DDBJ databases">
        <authorList>
            <consortium name="DOE Joint Genome Institute"/>
            <person name="Haridas S."/>
            <person name="Albert R."/>
            <person name="Binder M."/>
            <person name="Bloem J."/>
            <person name="Labutti K."/>
            <person name="Salamov A."/>
            <person name="Andreopoulos B."/>
            <person name="Baker S.E."/>
            <person name="Barry K."/>
            <person name="Bills G."/>
            <person name="Bluhm B.H."/>
            <person name="Cannon C."/>
            <person name="Castanera R."/>
            <person name="Culley D.E."/>
            <person name="Daum C."/>
            <person name="Ezra D."/>
            <person name="Gonzalez J.B."/>
            <person name="Henrissat B."/>
            <person name="Kuo A."/>
            <person name="Liang C."/>
            <person name="Lipzen A."/>
            <person name="Lutzoni F."/>
            <person name="Magnuson J."/>
            <person name="Mondo S."/>
            <person name="Nolan M."/>
            <person name="Ohm R."/>
            <person name="Pangilinan J."/>
            <person name="Park H.-J."/>
            <person name="Ramirez L."/>
            <person name="Alfaro M."/>
            <person name="Sun H."/>
            <person name="Tritt A."/>
            <person name="Yoshinaga Y."/>
            <person name="Zwiers L.-H."/>
            <person name="Turgeon B.G."/>
            <person name="Goodwin S.B."/>
            <person name="Spatafora J.W."/>
            <person name="Crous P.W."/>
            <person name="Grigoriev I.V."/>
        </authorList>
    </citation>
    <scope>NUCLEOTIDE SEQUENCE</scope>
    <source>
        <strain evidence="4">P77</strain>
    </source>
</reference>
<evidence type="ECO:0000256" key="2">
    <source>
        <dbReference type="SAM" id="MobiDB-lite"/>
    </source>
</evidence>